<dbReference type="Proteomes" id="UP001153269">
    <property type="component" value="Unassembled WGS sequence"/>
</dbReference>
<feature type="non-terminal residue" evidence="2">
    <location>
        <position position="101"/>
    </location>
</feature>
<proteinExistence type="predicted"/>
<feature type="region of interest" description="Disordered" evidence="1">
    <location>
        <begin position="37"/>
        <end position="101"/>
    </location>
</feature>
<evidence type="ECO:0000256" key="1">
    <source>
        <dbReference type="SAM" id="MobiDB-lite"/>
    </source>
</evidence>
<keyword evidence="3" id="KW-1185">Reference proteome</keyword>
<gene>
    <name evidence="2" type="ORF">PLEPLA_LOCUS6951</name>
</gene>
<organism evidence="2 3">
    <name type="scientific">Pleuronectes platessa</name>
    <name type="common">European plaice</name>
    <dbReference type="NCBI Taxonomy" id="8262"/>
    <lineage>
        <taxon>Eukaryota</taxon>
        <taxon>Metazoa</taxon>
        <taxon>Chordata</taxon>
        <taxon>Craniata</taxon>
        <taxon>Vertebrata</taxon>
        <taxon>Euteleostomi</taxon>
        <taxon>Actinopterygii</taxon>
        <taxon>Neopterygii</taxon>
        <taxon>Teleostei</taxon>
        <taxon>Neoteleostei</taxon>
        <taxon>Acanthomorphata</taxon>
        <taxon>Carangaria</taxon>
        <taxon>Pleuronectiformes</taxon>
        <taxon>Pleuronectoidei</taxon>
        <taxon>Pleuronectidae</taxon>
        <taxon>Pleuronectes</taxon>
    </lineage>
</organism>
<dbReference type="EMBL" id="CADEAL010000366">
    <property type="protein sequence ID" value="CAB1419123.1"/>
    <property type="molecule type" value="Genomic_DNA"/>
</dbReference>
<sequence>MSCCCPTLPLQLRDVPAPCGEHCSLQGVLGEWTDRQTVDSEKGMSDGSSSSLRGHQEQFSGGLWGLRGSTENMTRGTRGTRGRRWTRGQGDEGDEREERDE</sequence>
<protein>
    <submittedName>
        <fullName evidence="2">Uncharacterized protein</fullName>
    </submittedName>
</protein>
<reference evidence="2" key="1">
    <citation type="submission" date="2020-03" db="EMBL/GenBank/DDBJ databases">
        <authorList>
            <person name="Weist P."/>
        </authorList>
    </citation>
    <scope>NUCLEOTIDE SEQUENCE</scope>
</reference>
<feature type="compositionally biased region" description="Acidic residues" evidence="1">
    <location>
        <begin position="91"/>
        <end position="101"/>
    </location>
</feature>
<evidence type="ECO:0000313" key="2">
    <source>
        <dbReference type="EMBL" id="CAB1419123.1"/>
    </source>
</evidence>
<comment type="caution">
    <text evidence="2">The sequence shown here is derived from an EMBL/GenBank/DDBJ whole genome shotgun (WGS) entry which is preliminary data.</text>
</comment>
<evidence type="ECO:0000313" key="3">
    <source>
        <dbReference type="Proteomes" id="UP001153269"/>
    </source>
</evidence>
<dbReference type="AlphaFoldDB" id="A0A9N7TV47"/>
<accession>A0A9N7TV47</accession>
<name>A0A9N7TV47_PLEPL</name>